<comment type="caution">
    <text evidence="1">The sequence shown here is derived from an EMBL/GenBank/DDBJ whole genome shotgun (WGS) entry which is preliminary data.</text>
</comment>
<dbReference type="Proteomes" id="UP001642484">
    <property type="component" value="Unassembled WGS sequence"/>
</dbReference>
<protein>
    <submittedName>
        <fullName evidence="1">Uncharacterized protein</fullName>
    </submittedName>
</protein>
<dbReference type="EMBL" id="CAXAMN010010491">
    <property type="protein sequence ID" value="CAK9031906.1"/>
    <property type="molecule type" value="Genomic_DNA"/>
</dbReference>
<keyword evidence="2" id="KW-1185">Reference proteome</keyword>
<sequence length="89" mass="9369">MGFHLPSHAGTGWRRRQREHRALLPLEVVSEGAGEAVSVSSAPSRGNRIQSHRLGELGLWKRPPSAPGEGAVRPLKLSVAEGASVAAGD</sequence>
<reference evidence="1 2" key="1">
    <citation type="submission" date="2024-02" db="EMBL/GenBank/DDBJ databases">
        <authorList>
            <person name="Chen Y."/>
            <person name="Shah S."/>
            <person name="Dougan E. K."/>
            <person name="Thang M."/>
            <person name="Chan C."/>
        </authorList>
    </citation>
    <scope>NUCLEOTIDE SEQUENCE [LARGE SCALE GENOMIC DNA]</scope>
</reference>
<gene>
    <name evidence="1" type="ORF">CCMP2556_LOCUS18474</name>
</gene>
<name>A0ABP0KYB8_9DINO</name>
<feature type="non-terminal residue" evidence="1">
    <location>
        <position position="89"/>
    </location>
</feature>
<accession>A0ABP0KYB8</accession>
<evidence type="ECO:0000313" key="1">
    <source>
        <dbReference type="EMBL" id="CAK9031906.1"/>
    </source>
</evidence>
<proteinExistence type="predicted"/>
<evidence type="ECO:0000313" key="2">
    <source>
        <dbReference type="Proteomes" id="UP001642484"/>
    </source>
</evidence>
<organism evidence="1 2">
    <name type="scientific">Durusdinium trenchii</name>
    <dbReference type="NCBI Taxonomy" id="1381693"/>
    <lineage>
        <taxon>Eukaryota</taxon>
        <taxon>Sar</taxon>
        <taxon>Alveolata</taxon>
        <taxon>Dinophyceae</taxon>
        <taxon>Suessiales</taxon>
        <taxon>Symbiodiniaceae</taxon>
        <taxon>Durusdinium</taxon>
    </lineage>
</organism>